<comment type="caution">
    <text evidence="1">The sequence shown here is derived from an EMBL/GenBank/DDBJ whole genome shotgun (WGS) entry which is preliminary data.</text>
</comment>
<dbReference type="RefSeq" id="WP_370396159.1">
    <property type="nucleotide sequence ID" value="NZ_JALBUT010000001.1"/>
</dbReference>
<accession>A0ABU4WDS6</accession>
<dbReference type="Proteomes" id="UP001275932">
    <property type="component" value="Unassembled WGS sequence"/>
</dbReference>
<protein>
    <submittedName>
        <fullName evidence="1">DUF935 domain-containing protein</fullName>
    </submittedName>
</protein>
<reference evidence="1 2" key="1">
    <citation type="submission" date="2022-03" db="EMBL/GenBank/DDBJ databases">
        <title>Novel taxa within the pig intestine.</title>
        <authorList>
            <person name="Wylensek D."/>
            <person name="Bishof K."/>
            <person name="Afrizal A."/>
            <person name="Clavel T."/>
        </authorList>
    </citation>
    <scope>NUCLEOTIDE SEQUENCE [LARGE SCALE GENOMIC DNA]</scope>
    <source>
        <strain evidence="1 2">CLA-KB-P66</strain>
    </source>
</reference>
<dbReference type="InterPro" id="IPR009279">
    <property type="entry name" value="Portal_Mu"/>
</dbReference>
<dbReference type="Pfam" id="PF06074">
    <property type="entry name" value="Portal_Mu"/>
    <property type="match status" value="1"/>
</dbReference>
<sequence length="378" mass="42373">MPSRRIGTGALRNLKPETLARAIEAFEAGRLGAAARIFEAVAMRDDLISGLFLKRRKCVARLDGEVVALDESKTAQEHAKVLRDFYSSIEVENLADKNERGGLRMLVMQMMESVGMKYSAHKVEFKRKGSSLSAKFVRYPLWLFENTSGSLRLLECEGQLREGTELKEKEWLITTSDGLMIPSTIAYIFKHLTLRDWLIYCERNGMPGVKAKTDAYPGSEQWEAACKAASDFGAEFHAVFSQGTDIEAIDLSSRGALPYPQLVERMDRMLCALWRGGDLATMGGKSELGSTSQWYESSLIEEDDAENISQTLNMQIDKTVIELAFGNTAPRAKFILRLPDYESHLSELSVIERLAKIGLKPDPLKLAKRFGFPLKEEK</sequence>
<keyword evidence="2" id="KW-1185">Reference proteome</keyword>
<organism evidence="1 2">
    <name type="scientific">Intestinicryptomonas porci</name>
    <dbReference type="NCBI Taxonomy" id="2926320"/>
    <lineage>
        <taxon>Bacteria</taxon>
        <taxon>Pseudomonadati</taxon>
        <taxon>Verrucomicrobiota</taxon>
        <taxon>Opitutia</taxon>
        <taxon>Opitutales</taxon>
        <taxon>Intestinicryptomonaceae</taxon>
        <taxon>Intestinicryptomonas</taxon>
    </lineage>
</organism>
<proteinExistence type="predicted"/>
<name>A0ABU4WDS6_9BACT</name>
<evidence type="ECO:0000313" key="2">
    <source>
        <dbReference type="Proteomes" id="UP001275932"/>
    </source>
</evidence>
<gene>
    <name evidence="1" type="ORF">MOX91_00720</name>
</gene>
<evidence type="ECO:0000313" key="1">
    <source>
        <dbReference type="EMBL" id="MDX8414709.1"/>
    </source>
</evidence>
<dbReference type="EMBL" id="JALBUT010000001">
    <property type="protein sequence ID" value="MDX8414709.1"/>
    <property type="molecule type" value="Genomic_DNA"/>
</dbReference>